<dbReference type="PIRSF" id="PIRSF002741">
    <property type="entry name" value="MppA"/>
    <property type="match status" value="1"/>
</dbReference>
<dbReference type="InterPro" id="IPR039424">
    <property type="entry name" value="SBP_5"/>
</dbReference>
<dbReference type="SUPFAM" id="SSF53850">
    <property type="entry name" value="Periplasmic binding protein-like II"/>
    <property type="match status" value="1"/>
</dbReference>
<dbReference type="InterPro" id="IPR030678">
    <property type="entry name" value="Peptide/Ni-bd"/>
</dbReference>
<keyword evidence="2" id="KW-0732">Signal</keyword>
<evidence type="ECO:0000259" key="3">
    <source>
        <dbReference type="Pfam" id="PF00496"/>
    </source>
</evidence>
<dbReference type="Gene3D" id="3.40.190.10">
    <property type="entry name" value="Periplasmic binding protein-like II"/>
    <property type="match status" value="1"/>
</dbReference>
<evidence type="ECO:0000313" key="5">
    <source>
        <dbReference type="Proteomes" id="UP001501821"/>
    </source>
</evidence>
<feature type="signal peptide" evidence="2">
    <location>
        <begin position="1"/>
        <end position="23"/>
    </location>
</feature>
<dbReference type="EMBL" id="BAABAH010000016">
    <property type="protein sequence ID" value="GAA3831525.1"/>
    <property type="molecule type" value="Genomic_DNA"/>
</dbReference>
<name>A0ABP7J0C9_9ACTN</name>
<feature type="domain" description="Solute-binding protein family 5" evidence="3">
    <location>
        <begin position="120"/>
        <end position="519"/>
    </location>
</feature>
<dbReference type="PROSITE" id="PS51257">
    <property type="entry name" value="PROKAR_LIPOPROTEIN"/>
    <property type="match status" value="1"/>
</dbReference>
<reference evidence="5" key="1">
    <citation type="journal article" date="2019" name="Int. J. Syst. Evol. Microbiol.">
        <title>The Global Catalogue of Microorganisms (GCM) 10K type strain sequencing project: providing services to taxonomists for standard genome sequencing and annotation.</title>
        <authorList>
            <consortium name="The Broad Institute Genomics Platform"/>
            <consortium name="The Broad Institute Genome Sequencing Center for Infectious Disease"/>
            <person name="Wu L."/>
            <person name="Ma J."/>
        </authorList>
    </citation>
    <scope>NUCLEOTIDE SEQUENCE [LARGE SCALE GENOMIC DNA]</scope>
    <source>
        <strain evidence="5">JCM 16953</strain>
    </source>
</reference>
<dbReference type="PANTHER" id="PTHR30290:SF83">
    <property type="entry name" value="ABC TRANSPORTER SUBSTRATE-BINDING PROTEIN"/>
    <property type="match status" value="1"/>
</dbReference>
<dbReference type="Proteomes" id="UP001501821">
    <property type="component" value="Unassembled WGS sequence"/>
</dbReference>
<sequence length="600" mass="64504">MGKAGYMRRKKALVAGISAAALALTLAACGGSGGGDDKSDGFTNVEGAGGKNPDAKGPAPEVPGAKTGGDITVLAPDPDDGPTSLDPAGLWSVTDNAIAQDLLFRSLTTWQQDPDTGEYTLVPDLATDLGTPNSDFTEWKFTLKDGIKWENGDPVTAEEVKFGMERSFDADTFATGPGTSYSKPYFLGGDKYNGPYASGAKDFPAIQVDGNTLTLKMAKPFPEMDYYGIFPAMGPVPLDAKAPDYGLKPLSTGPYKIQSYEPNQKLVLVKNDQWDPATDPARHQYADTFTFEFGGDPTVAAKTVESDSGSTTLVTNVEGQDYTAAKQAGNDQNMIVGPQPCTSFVMPNYDKVKELQVRQALAFAYPYEDVWSAAGELPGVTRANGVTDDTLGFGLLPPGMAGRKAWNPEIDGETIQYDPEHAKQLLKEAGYDPGEYEVSFVYDATTPQGKAGAEQRKLGYEKSGFSVKMYPYTAGSLYDVWTDPNNKLYKKINLLGTAWCQDWPSPATFLPPILETGAAYNTGNFSESSVDDQMNEIRTLPVDQQADAWGELEQKVMTDYQPVINVGYYQGIFGVGSGIGGFNNDTTVGGAPDYRTTYVK</sequence>
<evidence type="ECO:0000256" key="1">
    <source>
        <dbReference type="SAM" id="MobiDB-lite"/>
    </source>
</evidence>
<proteinExistence type="predicted"/>
<feature type="region of interest" description="Disordered" evidence="1">
    <location>
        <begin position="31"/>
        <end position="83"/>
    </location>
</feature>
<evidence type="ECO:0000313" key="4">
    <source>
        <dbReference type="EMBL" id="GAA3831525.1"/>
    </source>
</evidence>
<accession>A0ABP7J0C9</accession>
<dbReference type="PANTHER" id="PTHR30290">
    <property type="entry name" value="PERIPLASMIC BINDING COMPONENT OF ABC TRANSPORTER"/>
    <property type="match status" value="1"/>
</dbReference>
<evidence type="ECO:0000256" key="2">
    <source>
        <dbReference type="SAM" id="SignalP"/>
    </source>
</evidence>
<dbReference type="Pfam" id="PF00496">
    <property type="entry name" value="SBP_bac_5"/>
    <property type="match status" value="1"/>
</dbReference>
<keyword evidence="5" id="KW-1185">Reference proteome</keyword>
<gene>
    <name evidence="4" type="ORF">GCM10022242_36030</name>
</gene>
<dbReference type="InterPro" id="IPR000914">
    <property type="entry name" value="SBP_5_dom"/>
</dbReference>
<organism evidence="4 5">
    <name type="scientific">Nocardioides panacisoli</name>
    <dbReference type="NCBI Taxonomy" id="627624"/>
    <lineage>
        <taxon>Bacteria</taxon>
        <taxon>Bacillati</taxon>
        <taxon>Actinomycetota</taxon>
        <taxon>Actinomycetes</taxon>
        <taxon>Propionibacteriales</taxon>
        <taxon>Nocardioidaceae</taxon>
        <taxon>Nocardioides</taxon>
    </lineage>
</organism>
<comment type="caution">
    <text evidence="4">The sequence shown here is derived from an EMBL/GenBank/DDBJ whole genome shotgun (WGS) entry which is preliminary data.</text>
</comment>
<dbReference type="Gene3D" id="3.10.105.10">
    <property type="entry name" value="Dipeptide-binding Protein, Domain 3"/>
    <property type="match status" value="1"/>
</dbReference>
<protein>
    <submittedName>
        <fullName evidence="4">ABC transporter substrate-binding protein</fullName>
    </submittedName>
</protein>
<feature type="chain" id="PRO_5047122419" evidence="2">
    <location>
        <begin position="24"/>
        <end position="600"/>
    </location>
</feature>